<name>A0ABW5T5S6_9BACI</name>
<evidence type="ECO:0000256" key="1">
    <source>
        <dbReference type="SAM" id="MobiDB-lite"/>
    </source>
</evidence>
<protein>
    <submittedName>
        <fullName evidence="2">Uncharacterized protein</fullName>
    </submittedName>
</protein>
<keyword evidence="3" id="KW-1185">Reference proteome</keyword>
<feature type="compositionally biased region" description="Basic and acidic residues" evidence="1">
    <location>
        <begin position="46"/>
        <end position="72"/>
    </location>
</feature>
<reference evidence="3" key="1">
    <citation type="journal article" date="2019" name="Int. J. Syst. Evol. Microbiol.">
        <title>The Global Catalogue of Microorganisms (GCM) 10K type strain sequencing project: providing services to taxonomists for standard genome sequencing and annotation.</title>
        <authorList>
            <consortium name="The Broad Institute Genomics Platform"/>
            <consortium name="The Broad Institute Genome Sequencing Center for Infectious Disease"/>
            <person name="Wu L."/>
            <person name="Ma J."/>
        </authorList>
    </citation>
    <scope>NUCLEOTIDE SEQUENCE [LARGE SCALE GENOMIC DNA]</scope>
    <source>
        <strain evidence="3">KCTC 33792</strain>
    </source>
</reference>
<evidence type="ECO:0000313" key="3">
    <source>
        <dbReference type="Proteomes" id="UP001597520"/>
    </source>
</evidence>
<feature type="region of interest" description="Disordered" evidence="1">
    <location>
        <begin position="30"/>
        <end position="177"/>
    </location>
</feature>
<dbReference type="Proteomes" id="UP001597520">
    <property type="component" value="Unassembled WGS sequence"/>
</dbReference>
<feature type="compositionally biased region" description="Polar residues" evidence="1">
    <location>
        <begin position="135"/>
        <end position="148"/>
    </location>
</feature>
<organism evidence="2 3">
    <name type="scientific">Salibacterium lacus</name>
    <dbReference type="NCBI Taxonomy" id="1898109"/>
    <lineage>
        <taxon>Bacteria</taxon>
        <taxon>Bacillati</taxon>
        <taxon>Bacillota</taxon>
        <taxon>Bacilli</taxon>
        <taxon>Bacillales</taxon>
        <taxon>Bacillaceae</taxon>
    </lineage>
</organism>
<gene>
    <name evidence="2" type="ORF">ACFSUB_15510</name>
</gene>
<feature type="compositionally biased region" description="Low complexity" evidence="1">
    <location>
        <begin position="91"/>
        <end position="104"/>
    </location>
</feature>
<feature type="compositionally biased region" description="Polar residues" evidence="1">
    <location>
        <begin position="81"/>
        <end position="90"/>
    </location>
</feature>
<comment type="caution">
    <text evidence="2">The sequence shown here is derived from an EMBL/GenBank/DDBJ whole genome shotgun (WGS) entry which is preliminary data.</text>
</comment>
<proteinExistence type="predicted"/>
<dbReference type="EMBL" id="JBHUML010000005">
    <property type="protein sequence ID" value="MFD2706868.1"/>
    <property type="molecule type" value="Genomic_DNA"/>
</dbReference>
<accession>A0ABW5T5S6</accession>
<evidence type="ECO:0000313" key="2">
    <source>
        <dbReference type="EMBL" id="MFD2706868.1"/>
    </source>
</evidence>
<sequence length="177" mass="20055">MKIAAGLLLGAGLLTTPFSDFSISNNMFFQKDTKEQQEETSEEVPEEKQWEERWDEARQAAEEAGEDTRTEEEKLEDFDENWNQFGQDNTSSSSGGTESSGWSGLPSIGIQEPDSDGSHSETAEESEEESSFNETWNDFGQKFDNTYEQTEDSFDWESSFDSRSGTYQITEQTSKPE</sequence>
<dbReference type="RefSeq" id="WP_380714174.1">
    <property type="nucleotide sequence ID" value="NZ_JBHUML010000005.1"/>
</dbReference>
<feature type="compositionally biased region" description="Polar residues" evidence="1">
    <location>
        <begin position="165"/>
        <end position="177"/>
    </location>
</feature>